<evidence type="ECO:0000256" key="2">
    <source>
        <dbReference type="ARBA" id="ARBA00022977"/>
    </source>
</evidence>
<evidence type="ECO:0000259" key="3">
    <source>
        <dbReference type="Pfam" id="PF02581"/>
    </source>
</evidence>
<dbReference type="OrthoDB" id="7159061at2"/>
<proteinExistence type="predicted"/>
<evidence type="ECO:0000256" key="1">
    <source>
        <dbReference type="ARBA" id="ARBA00004948"/>
    </source>
</evidence>
<dbReference type="Pfam" id="PF02581">
    <property type="entry name" value="TMP-TENI"/>
    <property type="match status" value="1"/>
</dbReference>
<dbReference type="EMBL" id="QKZQ01000003">
    <property type="protein sequence ID" value="PZX46580.1"/>
    <property type="molecule type" value="Genomic_DNA"/>
</dbReference>
<dbReference type="InterPro" id="IPR013785">
    <property type="entry name" value="Aldolase_TIM"/>
</dbReference>
<organism evidence="4 5">
    <name type="scientific">Roseinatronobacter thiooxidans</name>
    <dbReference type="NCBI Taxonomy" id="121821"/>
    <lineage>
        <taxon>Bacteria</taxon>
        <taxon>Pseudomonadati</taxon>
        <taxon>Pseudomonadota</taxon>
        <taxon>Alphaproteobacteria</taxon>
        <taxon>Rhodobacterales</taxon>
        <taxon>Paracoccaceae</taxon>
        <taxon>Roseinatronobacter</taxon>
    </lineage>
</organism>
<comment type="pathway">
    <text evidence="1">Cofactor biosynthesis; thiamine diphosphate biosynthesis.</text>
</comment>
<reference evidence="4 5" key="1">
    <citation type="submission" date="2018-06" db="EMBL/GenBank/DDBJ databases">
        <title>Genomic Encyclopedia of Archaeal and Bacterial Type Strains, Phase II (KMG-II): from individual species to whole genera.</title>
        <authorList>
            <person name="Goeker M."/>
        </authorList>
    </citation>
    <scope>NUCLEOTIDE SEQUENCE [LARGE SCALE GENOMIC DNA]</scope>
    <source>
        <strain evidence="4 5">DSM 13087</strain>
    </source>
</reference>
<keyword evidence="5" id="KW-1185">Reference proteome</keyword>
<dbReference type="InterPro" id="IPR036206">
    <property type="entry name" value="ThiamineP_synth_sf"/>
</dbReference>
<keyword evidence="2" id="KW-0784">Thiamine biosynthesis</keyword>
<dbReference type="Proteomes" id="UP000249364">
    <property type="component" value="Unassembled WGS sequence"/>
</dbReference>
<sequence length="205" mass="22162">MSDDKPQLYLITPPVIDLDLFPTTLARVLEAHDVACLRLSLATRDEDVILRTGDALRDIAHAHDVAMVISDHVLMVERLGLDGVHLSDANARIRKLRDELGADTIIGAFCGTSRHDGMSAGEAGADYVSFGPVGQTALGDGQLVEWDVFEWWSEVIELPVVAEGALSVELVEAFAPITDFFAFGEEIWGAEDPVAALAKLTAPLR</sequence>
<dbReference type="CDD" id="cd00564">
    <property type="entry name" value="TMP_TenI"/>
    <property type="match status" value="1"/>
</dbReference>
<dbReference type="GO" id="GO:0004789">
    <property type="term" value="F:thiamine-phosphate diphosphorylase activity"/>
    <property type="evidence" value="ECO:0007669"/>
    <property type="project" value="TreeGrafter"/>
</dbReference>
<accession>A0A2W7QKN7</accession>
<dbReference type="AlphaFoldDB" id="A0A2W7QKN7"/>
<dbReference type="PANTHER" id="PTHR20857:SF15">
    <property type="entry name" value="THIAMINE-PHOSPHATE SYNTHASE"/>
    <property type="match status" value="1"/>
</dbReference>
<comment type="caution">
    <text evidence="4">The sequence shown here is derived from an EMBL/GenBank/DDBJ whole genome shotgun (WGS) entry which is preliminary data.</text>
</comment>
<evidence type="ECO:0000313" key="4">
    <source>
        <dbReference type="EMBL" id="PZX46580.1"/>
    </source>
</evidence>
<dbReference type="STRING" id="121821.GCA_001870675_03068"/>
<dbReference type="Gene3D" id="3.20.20.70">
    <property type="entry name" value="Aldolase class I"/>
    <property type="match status" value="1"/>
</dbReference>
<dbReference type="SUPFAM" id="SSF51391">
    <property type="entry name" value="Thiamin phosphate synthase"/>
    <property type="match status" value="1"/>
</dbReference>
<name>A0A2W7QKN7_9RHOB</name>
<protein>
    <submittedName>
        <fullName evidence="4">Thiamine-phosphate pyrophosphorylase</fullName>
    </submittedName>
</protein>
<dbReference type="GO" id="GO:0005737">
    <property type="term" value="C:cytoplasm"/>
    <property type="evidence" value="ECO:0007669"/>
    <property type="project" value="TreeGrafter"/>
</dbReference>
<dbReference type="InterPro" id="IPR022998">
    <property type="entry name" value="ThiamineP_synth_TenI"/>
</dbReference>
<dbReference type="GO" id="GO:0009228">
    <property type="term" value="P:thiamine biosynthetic process"/>
    <property type="evidence" value="ECO:0007669"/>
    <property type="project" value="UniProtKB-KW"/>
</dbReference>
<dbReference type="PANTHER" id="PTHR20857">
    <property type="entry name" value="THIAMINE-PHOSPHATE PYROPHOSPHORYLASE"/>
    <property type="match status" value="1"/>
</dbReference>
<evidence type="ECO:0000313" key="5">
    <source>
        <dbReference type="Proteomes" id="UP000249364"/>
    </source>
</evidence>
<gene>
    <name evidence="4" type="ORF">LY56_00781</name>
</gene>
<feature type="domain" description="Thiamine phosphate synthase/TenI" evidence="3">
    <location>
        <begin position="8"/>
        <end position="172"/>
    </location>
</feature>
<dbReference type="RefSeq" id="WP_071470835.1">
    <property type="nucleotide sequence ID" value="NZ_MEHT01000045.1"/>
</dbReference>